<organism evidence="1 2">
    <name type="scientific">Pseudonocardia lutea</name>
    <dbReference type="NCBI Taxonomy" id="2172015"/>
    <lineage>
        <taxon>Bacteria</taxon>
        <taxon>Bacillati</taxon>
        <taxon>Actinomycetota</taxon>
        <taxon>Actinomycetes</taxon>
        <taxon>Pseudonocardiales</taxon>
        <taxon>Pseudonocardiaceae</taxon>
        <taxon>Pseudonocardia</taxon>
    </lineage>
</organism>
<dbReference type="Gene3D" id="2.115.10.20">
    <property type="entry name" value="Glycosyl hydrolase domain, family 43"/>
    <property type="match status" value="2"/>
</dbReference>
<name>A0ABW1III7_9PSEU</name>
<reference evidence="2" key="1">
    <citation type="journal article" date="2019" name="Int. J. Syst. Evol. Microbiol.">
        <title>The Global Catalogue of Microorganisms (GCM) 10K type strain sequencing project: providing services to taxonomists for standard genome sequencing and annotation.</title>
        <authorList>
            <consortium name="The Broad Institute Genomics Platform"/>
            <consortium name="The Broad Institute Genome Sequencing Center for Infectious Disease"/>
            <person name="Wu L."/>
            <person name="Ma J."/>
        </authorList>
    </citation>
    <scope>NUCLEOTIDE SEQUENCE [LARGE SCALE GENOMIC DNA]</scope>
    <source>
        <strain evidence="2">CGMCC 4.7397</strain>
    </source>
</reference>
<evidence type="ECO:0000313" key="2">
    <source>
        <dbReference type="Proteomes" id="UP001596119"/>
    </source>
</evidence>
<accession>A0ABW1III7</accession>
<dbReference type="InterPro" id="IPR023296">
    <property type="entry name" value="Glyco_hydro_beta-prop_sf"/>
</dbReference>
<proteinExistence type="predicted"/>
<dbReference type="RefSeq" id="WP_379571999.1">
    <property type="nucleotide sequence ID" value="NZ_JBHSQK010000125.1"/>
</dbReference>
<gene>
    <name evidence="1" type="ORF">ACFQH9_31440</name>
</gene>
<sequence length="318" mass="34644">MSTAPESPPLLPIPRWEDAAVAVAAPGAGAGNWVGAPSVVLADGVYHAAYRLRAPLGHGRGLATVLARSTDGIRFTEVARVTKERFGAESLERPALVRTPEGRWRLYVSCATPGSKHWWVDVLEADAPEELAEAPRRTVLPGDERHAVKDPVIVIEGGRWHLWASVHPLDVPAHEDRMTTEYYTSTDGLAWRHEGTALEPRAGRWDARGVRISAVFRVDGRWAATYDGRATAAENWEERTGLAYATGTPGVFTAQGHEPVAESPHAGHGLRYLSVVPQVAGGYRLYYEGTREDGAHELRTELLLPPVRSAERRPAAAV</sequence>
<dbReference type="SUPFAM" id="SSF75005">
    <property type="entry name" value="Arabinanase/levansucrase/invertase"/>
    <property type="match status" value="1"/>
</dbReference>
<dbReference type="Proteomes" id="UP001596119">
    <property type="component" value="Unassembled WGS sequence"/>
</dbReference>
<protein>
    <recommendedName>
        <fullName evidence="3">Glycosyl hydrolase family 32</fullName>
    </recommendedName>
</protein>
<comment type="caution">
    <text evidence="1">The sequence shown here is derived from an EMBL/GenBank/DDBJ whole genome shotgun (WGS) entry which is preliminary data.</text>
</comment>
<evidence type="ECO:0000313" key="1">
    <source>
        <dbReference type="EMBL" id="MFC5952783.1"/>
    </source>
</evidence>
<dbReference type="EMBL" id="JBHSQK010000125">
    <property type="protein sequence ID" value="MFC5952783.1"/>
    <property type="molecule type" value="Genomic_DNA"/>
</dbReference>
<evidence type="ECO:0008006" key="3">
    <source>
        <dbReference type="Google" id="ProtNLM"/>
    </source>
</evidence>
<keyword evidence="2" id="KW-1185">Reference proteome</keyword>